<protein>
    <recommendedName>
        <fullName evidence="4">HSF-type DNA-binding domain-containing protein</fullName>
    </recommendedName>
</protein>
<dbReference type="GO" id="GO:0006357">
    <property type="term" value="P:regulation of transcription by RNA polymerase II"/>
    <property type="evidence" value="ECO:0007669"/>
    <property type="project" value="TreeGrafter"/>
</dbReference>
<organism evidence="2 3">
    <name type="scientific">Rhododendron williamsianum</name>
    <dbReference type="NCBI Taxonomy" id="262921"/>
    <lineage>
        <taxon>Eukaryota</taxon>
        <taxon>Viridiplantae</taxon>
        <taxon>Streptophyta</taxon>
        <taxon>Embryophyta</taxon>
        <taxon>Tracheophyta</taxon>
        <taxon>Spermatophyta</taxon>
        <taxon>Magnoliopsida</taxon>
        <taxon>eudicotyledons</taxon>
        <taxon>Gunneridae</taxon>
        <taxon>Pentapetalae</taxon>
        <taxon>asterids</taxon>
        <taxon>Ericales</taxon>
        <taxon>Ericaceae</taxon>
        <taxon>Ericoideae</taxon>
        <taxon>Rhodoreae</taxon>
        <taxon>Rhododendron</taxon>
    </lineage>
</organism>
<keyword evidence="1" id="KW-0472">Membrane</keyword>
<proteinExistence type="predicted"/>
<sequence length="401" mass="46015">MSSLVSISLFVAFKAFVSLLYYVILRHLRLLSIDWRYIVKNLSFRERGTNVFGGVKYNEAVLVSDLTVVSQLEVGHLINAQRGFRKIDTDRWEFSNNQFIKGQKHLLKNICRRKQPQVVVQRKSSRQKDKVVEAFEEDANSKLWEDVESLKTDKNALTQELVKLRQHQQTSQTNLVVLKEQLKGMEKNQQQLLSFIVMAMQSPGFLVQLLQPKENNWRMAETGKTVLKRVIDDIEPVPSDGMIVRYQPPMAQSPDPLSLPTLDSENLELGLSSDEVRDLLMNIDYTPGPMDEKLLSPESNWPMVIPELPDHIMDGESNWPMVIPELPDHIMDQMLLSSTLSENKEDGDCDTEELPNYGMEIEFTSLEDSNYLVVENQDMDILTEMIGLLASECNIKHQSNF</sequence>
<feature type="non-terminal residue" evidence="2">
    <location>
        <position position="1"/>
    </location>
</feature>
<dbReference type="PANTHER" id="PTHR10015:SF325">
    <property type="entry name" value="HEAT STRESS TRANSCRIPTION FACTOR A-8"/>
    <property type="match status" value="1"/>
</dbReference>
<feature type="transmembrane region" description="Helical" evidence="1">
    <location>
        <begin position="6"/>
        <end position="25"/>
    </location>
</feature>
<name>A0A6A4L6J0_9ERIC</name>
<dbReference type="EMBL" id="QEFC01002743">
    <property type="protein sequence ID" value="KAE9450869.1"/>
    <property type="molecule type" value="Genomic_DNA"/>
</dbReference>
<keyword evidence="1" id="KW-1133">Transmembrane helix</keyword>
<keyword evidence="3" id="KW-1185">Reference proteome</keyword>
<evidence type="ECO:0008006" key="4">
    <source>
        <dbReference type="Google" id="ProtNLM"/>
    </source>
</evidence>
<accession>A0A6A4L6J0</accession>
<dbReference type="GO" id="GO:0000978">
    <property type="term" value="F:RNA polymerase II cis-regulatory region sequence-specific DNA binding"/>
    <property type="evidence" value="ECO:0007669"/>
    <property type="project" value="TreeGrafter"/>
</dbReference>
<dbReference type="GO" id="GO:0034605">
    <property type="term" value="P:cellular response to heat"/>
    <property type="evidence" value="ECO:0007669"/>
    <property type="project" value="TreeGrafter"/>
</dbReference>
<dbReference type="PANTHER" id="PTHR10015">
    <property type="entry name" value="HEAT SHOCK TRANSCRIPTION FACTOR"/>
    <property type="match status" value="1"/>
</dbReference>
<dbReference type="GO" id="GO:0005634">
    <property type="term" value="C:nucleus"/>
    <property type="evidence" value="ECO:0007669"/>
    <property type="project" value="TreeGrafter"/>
</dbReference>
<comment type="caution">
    <text evidence="2">The sequence shown here is derived from an EMBL/GenBank/DDBJ whole genome shotgun (WGS) entry which is preliminary data.</text>
</comment>
<evidence type="ECO:0000313" key="2">
    <source>
        <dbReference type="EMBL" id="KAE9450869.1"/>
    </source>
</evidence>
<dbReference type="GO" id="GO:0003700">
    <property type="term" value="F:DNA-binding transcription factor activity"/>
    <property type="evidence" value="ECO:0007669"/>
    <property type="project" value="TreeGrafter"/>
</dbReference>
<dbReference type="Proteomes" id="UP000428333">
    <property type="component" value="Linkage Group LG10"/>
</dbReference>
<evidence type="ECO:0000313" key="3">
    <source>
        <dbReference type="Proteomes" id="UP000428333"/>
    </source>
</evidence>
<gene>
    <name evidence="2" type="ORF">C3L33_17228</name>
</gene>
<dbReference type="AlphaFoldDB" id="A0A6A4L6J0"/>
<keyword evidence="1" id="KW-0812">Transmembrane</keyword>
<evidence type="ECO:0000256" key="1">
    <source>
        <dbReference type="SAM" id="Phobius"/>
    </source>
</evidence>
<dbReference type="OrthoDB" id="60033at2759"/>
<reference evidence="2 3" key="1">
    <citation type="journal article" date="2019" name="Genome Biol. Evol.">
        <title>The Rhododendron genome and chromosomal organization provide insight into shared whole-genome duplications across the heath family (Ericaceae).</title>
        <authorList>
            <person name="Soza V.L."/>
            <person name="Lindsley D."/>
            <person name="Waalkes A."/>
            <person name="Ramage E."/>
            <person name="Patwardhan R.P."/>
            <person name="Burton J.N."/>
            <person name="Adey A."/>
            <person name="Kumar A."/>
            <person name="Qiu R."/>
            <person name="Shendure J."/>
            <person name="Hall B."/>
        </authorList>
    </citation>
    <scope>NUCLEOTIDE SEQUENCE [LARGE SCALE GENOMIC DNA]</scope>
    <source>
        <strain evidence="2">RSF 1966-606</strain>
    </source>
</reference>